<evidence type="ECO:0000313" key="2">
    <source>
        <dbReference type="EMBL" id="KAF3457992.1"/>
    </source>
</evidence>
<dbReference type="AlphaFoldDB" id="A0A8K0HRZ8"/>
<protein>
    <submittedName>
        <fullName evidence="2">Uncharacterized protein</fullName>
    </submittedName>
</protein>
<name>A0A8K0HRZ8_9ROSA</name>
<feature type="compositionally biased region" description="Polar residues" evidence="1">
    <location>
        <begin position="1"/>
        <end position="25"/>
    </location>
</feature>
<feature type="region of interest" description="Disordered" evidence="1">
    <location>
        <begin position="1"/>
        <end position="26"/>
    </location>
</feature>
<accession>A0A8K0HRZ8</accession>
<keyword evidence="3" id="KW-1185">Reference proteome</keyword>
<dbReference type="Proteomes" id="UP000796880">
    <property type="component" value="Unassembled WGS sequence"/>
</dbReference>
<reference evidence="2" key="1">
    <citation type="submission" date="2020-03" db="EMBL/GenBank/DDBJ databases">
        <title>A high-quality chromosome-level genome assembly of a woody plant with both climbing and erect habits, Rhamnella rubrinervis.</title>
        <authorList>
            <person name="Lu Z."/>
            <person name="Yang Y."/>
            <person name="Zhu X."/>
            <person name="Sun Y."/>
        </authorList>
    </citation>
    <scope>NUCLEOTIDE SEQUENCE</scope>
    <source>
        <strain evidence="2">BYM</strain>
        <tissue evidence="2">Leaf</tissue>
    </source>
</reference>
<sequence>MHSSILTGTGVSDNRSRLVSSSTPEELSEIVELPSLGTSFESAETGNELVFADTVDGWLYPTPWYHHSFEEDYGFFRDQKLMIPADT</sequence>
<comment type="caution">
    <text evidence="2">The sequence shown here is derived from an EMBL/GenBank/DDBJ whole genome shotgun (WGS) entry which is preliminary data.</text>
</comment>
<dbReference type="OrthoDB" id="1932364at2759"/>
<gene>
    <name evidence="2" type="ORF">FNV43_RR02654</name>
</gene>
<evidence type="ECO:0000313" key="3">
    <source>
        <dbReference type="Proteomes" id="UP000796880"/>
    </source>
</evidence>
<dbReference type="EMBL" id="VOIH02000001">
    <property type="protein sequence ID" value="KAF3457992.1"/>
    <property type="molecule type" value="Genomic_DNA"/>
</dbReference>
<evidence type="ECO:0000256" key="1">
    <source>
        <dbReference type="SAM" id="MobiDB-lite"/>
    </source>
</evidence>
<proteinExistence type="predicted"/>
<organism evidence="2 3">
    <name type="scientific">Rhamnella rubrinervis</name>
    <dbReference type="NCBI Taxonomy" id="2594499"/>
    <lineage>
        <taxon>Eukaryota</taxon>
        <taxon>Viridiplantae</taxon>
        <taxon>Streptophyta</taxon>
        <taxon>Embryophyta</taxon>
        <taxon>Tracheophyta</taxon>
        <taxon>Spermatophyta</taxon>
        <taxon>Magnoliopsida</taxon>
        <taxon>eudicotyledons</taxon>
        <taxon>Gunneridae</taxon>
        <taxon>Pentapetalae</taxon>
        <taxon>rosids</taxon>
        <taxon>fabids</taxon>
        <taxon>Rosales</taxon>
        <taxon>Rhamnaceae</taxon>
        <taxon>rhamnoid group</taxon>
        <taxon>Rhamneae</taxon>
        <taxon>Rhamnella</taxon>
    </lineage>
</organism>